<gene>
    <name evidence="2" type="primary">LOC107777689</name>
</gene>
<organism evidence="1 2">
    <name type="scientific">Nicotiana tabacum</name>
    <name type="common">Common tobacco</name>
    <dbReference type="NCBI Taxonomy" id="4097"/>
    <lineage>
        <taxon>Eukaryota</taxon>
        <taxon>Viridiplantae</taxon>
        <taxon>Streptophyta</taxon>
        <taxon>Embryophyta</taxon>
        <taxon>Tracheophyta</taxon>
        <taxon>Spermatophyta</taxon>
        <taxon>Magnoliopsida</taxon>
        <taxon>eudicotyledons</taxon>
        <taxon>Gunneridae</taxon>
        <taxon>Pentapetalae</taxon>
        <taxon>asterids</taxon>
        <taxon>lamiids</taxon>
        <taxon>Solanales</taxon>
        <taxon>Solanaceae</taxon>
        <taxon>Nicotianoideae</taxon>
        <taxon>Nicotianeae</taxon>
        <taxon>Nicotiana</taxon>
    </lineage>
</organism>
<evidence type="ECO:0000313" key="2">
    <source>
        <dbReference type="RefSeq" id="XP_075111177.1"/>
    </source>
</evidence>
<protein>
    <submittedName>
        <fullName evidence="2">Uncharacterized protein LOC107777689</fullName>
    </submittedName>
</protein>
<accession>A0AC58UNV9</accession>
<dbReference type="Proteomes" id="UP000790787">
    <property type="component" value="Chromosome 6"/>
</dbReference>
<dbReference type="RefSeq" id="XP_075111177.1">
    <property type="nucleotide sequence ID" value="XM_075255076.1"/>
</dbReference>
<reference evidence="1" key="1">
    <citation type="journal article" date="2014" name="Nat. Commun.">
        <title>The tobacco genome sequence and its comparison with those of tomato and potato.</title>
        <authorList>
            <person name="Sierro N."/>
            <person name="Battey J.N."/>
            <person name="Ouadi S."/>
            <person name="Bakaher N."/>
            <person name="Bovet L."/>
            <person name="Willig A."/>
            <person name="Goepfert S."/>
            <person name="Peitsch M.C."/>
            <person name="Ivanov N.V."/>
        </authorList>
    </citation>
    <scope>NUCLEOTIDE SEQUENCE [LARGE SCALE GENOMIC DNA]</scope>
</reference>
<evidence type="ECO:0000313" key="1">
    <source>
        <dbReference type="Proteomes" id="UP000790787"/>
    </source>
</evidence>
<sequence length="126" mass="14090">MERATEFCLLTEKSILPSPKIYINVKWHRLPKGWFKLNIDASFHKNIQICGLCGVIRNANGHWIVGYTKSAHARGSLHAEIKALLDGLKTSLNWGLFPLQIETDSTEVVNASTEAGNHPARVQARE</sequence>
<reference evidence="2" key="2">
    <citation type="submission" date="2025-08" db="UniProtKB">
        <authorList>
            <consortium name="RefSeq"/>
        </authorList>
    </citation>
    <scope>IDENTIFICATION</scope>
    <source>
        <tissue evidence="2">Leaf</tissue>
    </source>
</reference>
<keyword evidence="1" id="KW-1185">Reference proteome</keyword>
<proteinExistence type="predicted"/>
<name>A0AC58UNV9_TOBAC</name>